<gene>
    <name evidence="2" type="ORF">S03H2_07195</name>
</gene>
<protein>
    <submittedName>
        <fullName evidence="2">Uncharacterized protein</fullName>
    </submittedName>
</protein>
<organism evidence="2">
    <name type="scientific">marine sediment metagenome</name>
    <dbReference type="NCBI Taxonomy" id="412755"/>
    <lineage>
        <taxon>unclassified sequences</taxon>
        <taxon>metagenomes</taxon>
        <taxon>ecological metagenomes</taxon>
    </lineage>
</organism>
<proteinExistence type="predicted"/>
<evidence type="ECO:0000313" key="2">
    <source>
        <dbReference type="EMBL" id="GAH22235.1"/>
    </source>
</evidence>
<keyword evidence="1" id="KW-1133">Transmembrane helix</keyword>
<feature type="non-terminal residue" evidence="2">
    <location>
        <position position="61"/>
    </location>
</feature>
<dbReference type="AlphaFoldDB" id="X1EPG0"/>
<feature type="transmembrane region" description="Helical" evidence="1">
    <location>
        <begin position="12"/>
        <end position="32"/>
    </location>
</feature>
<dbReference type="EMBL" id="BARU01003279">
    <property type="protein sequence ID" value="GAH22235.1"/>
    <property type="molecule type" value="Genomic_DNA"/>
</dbReference>
<name>X1EPG0_9ZZZZ</name>
<comment type="caution">
    <text evidence="2">The sequence shown here is derived from an EMBL/GenBank/DDBJ whole genome shotgun (WGS) entry which is preliminary data.</text>
</comment>
<sequence length="61" mass="7252">MKKKDSLRWQNFIIRSLLMLFVIAFLSLGIFAQTKKEWVQIGERIERDVLVKVIESDVNRT</sequence>
<evidence type="ECO:0000256" key="1">
    <source>
        <dbReference type="SAM" id="Phobius"/>
    </source>
</evidence>
<keyword evidence="1" id="KW-0472">Membrane</keyword>
<accession>X1EPG0</accession>
<keyword evidence="1" id="KW-0812">Transmembrane</keyword>
<reference evidence="2" key="1">
    <citation type="journal article" date="2014" name="Front. Microbiol.">
        <title>High frequency of phylogenetically diverse reductive dehalogenase-homologous genes in deep subseafloor sedimentary metagenomes.</title>
        <authorList>
            <person name="Kawai M."/>
            <person name="Futagami T."/>
            <person name="Toyoda A."/>
            <person name="Takaki Y."/>
            <person name="Nishi S."/>
            <person name="Hori S."/>
            <person name="Arai W."/>
            <person name="Tsubouchi T."/>
            <person name="Morono Y."/>
            <person name="Uchiyama I."/>
            <person name="Ito T."/>
            <person name="Fujiyama A."/>
            <person name="Inagaki F."/>
            <person name="Takami H."/>
        </authorList>
    </citation>
    <scope>NUCLEOTIDE SEQUENCE</scope>
    <source>
        <strain evidence="2">Expedition CK06-06</strain>
    </source>
</reference>